<evidence type="ECO:0000313" key="2">
    <source>
        <dbReference type="Proteomes" id="UP001418222"/>
    </source>
</evidence>
<comment type="caution">
    <text evidence="1">The sequence shown here is derived from an EMBL/GenBank/DDBJ whole genome shotgun (WGS) entry which is preliminary data.</text>
</comment>
<keyword evidence="2" id="KW-1185">Reference proteome</keyword>
<sequence>MDDPFLAISVVNVPWVGEDDKTTPEAKGEVVFHFGLCLDECKLGLLPKNFLSTDVLAGFAEGFLMESDSPERYVVIALIEVSLEPEAKPVPEPATDVMMQLHVMRDVSL</sequence>
<dbReference type="Proteomes" id="UP001418222">
    <property type="component" value="Unassembled WGS sequence"/>
</dbReference>
<protein>
    <submittedName>
        <fullName evidence="1">Uncharacterized protein</fullName>
    </submittedName>
</protein>
<dbReference type="EMBL" id="JBBWWQ010000021">
    <property type="protein sequence ID" value="KAK8914038.1"/>
    <property type="molecule type" value="Genomic_DNA"/>
</dbReference>
<gene>
    <name evidence="1" type="ORF">KSP39_PZI023673</name>
</gene>
<organism evidence="1 2">
    <name type="scientific">Platanthera zijinensis</name>
    <dbReference type="NCBI Taxonomy" id="2320716"/>
    <lineage>
        <taxon>Eukaryota</taxon>
        <taxon>Viridiplantae</taxon>
        <taxon>Streptophyta</taxon>
        <taxon>Embryophyta</taxon>
        <taxon>Tracheophyta</taxon>
        <taxon>Spermatophyta</taxon>
        <taxon>Magnoliopsida</taxon>
        <taxon>Liliopsida</taxon>
        <taxon>Asparagales</taxon>
        <taxon>Orchidaceae</taxon>
        <taxon>Orchidoideae</taxon>
        <taxon>Orchideae</taxon>
        <taxon>Orchidinae</taxon>
        <taxon>Platanthera</taxon>
    </lineage>
</organism>
<reference evidence="1 2" key="1">
    <citation type="journal article" date="2022" name="Nat. Plants">
        <title>Genomes of leafy and leafless Platanthera orchids illuminate the evolution of mycoheterotrophy.</title>
        <authorList>
            <person name="Li M.H."/>
            <person name="Liu K.W."/>
            <person name="Li Z."/>
            <person name="Lu H.C."/>
            <person name="Ye Q.L."/>
            <person name="Zhang D."/>
            <person name="Wang J.Y."/>
            <person name="Li Y.F."/>
            <person name="Zhong Z.M."/>
            <person name="Liu X."/>
            <person name="Yu X."/>
            <person name="Liu D.K."/>
            <person name="Tu X.D."/>
            <person name="Liu B."/>
            <person name="Hao Y."/>
            <person name="Liao X.Y."/>
            <person name="Jiang Y.T."/>
            <person name="Sun W.H."/>
            <person name="Chen J."/>
            <person name="Chen Y.Q."/>
            <person name="Ai Y."/>
            <person name="Zhai J.W."/>
            <person name="Wu S.S."/>
            <person name="Zhou Z."/>
            <person name="Hsiao Y.Y."/>
            <person name="Wu W.L."/>
            <person name="Chen Y.Y."/>
            <person name="Lin Y.F."/>
            <person name="Hsu J.L."/>
            <person name="Li C.Y."/>
            <person name="Wang Z.W."/>
            <person name="Zhao X."/>
            <person name="Zhong W.Y."/>
            <person name="Ma X.K."/>
            <person name="Ma L."/>
            <person name="Huang J."/>
            <person name="Chen G.Z."/>
            <person name="Huang M.Z."/>
            <person name="Huang L."/>
            <person name="Peng D.H."/>
            <person name="Luo Y.B."/>
            <person name="Zou S.Q."/>
            <person name="Chen S.P."/>
            <person name="Lan S."/>
            <person name="Tsai W.C."/>
            <person name="Van de Peer Y."/>
            <person name="Liu Z.J."/>
        </authorList>
    </citation>
    <scope>NUCLEOTIDE SEQUENCE [LARGE SCALE GENOMIC DNA]</scope>
    <source>
        <strain evidence="1">Lor287</strain>
    </source>
</reference>
<dbReference type="AlphaFoldDB" id="A0AAP0AT71"/>
<accession>A0AAP0AT71</accession>
<evidence type="ECO:0000313" key="1">
    <source>
        <dbReference type="EMBL" id="KAK8914038.1"/>
    </source>
</evidence>
<proteinExistence type="predicted"/>
<name>A0AAP0AT71_9ASPA</name>